<name>A0A5C5XTE0_9PLAN</name>
<organism evidence="1 2">
    <name type="scientific">Crateriforma conspicua</name>
    <dbReference type="NCBI Taxonomy" id="2527996"/>
    <lineage>
        <taxon>Bacteria</taxon>
        <taxon>Pseudomonadati</taxon>
        <taxon>Planctomycetota</taxon>
        <taxon>Planctomycetia</taxon>
        <taxon>Planctomycetales</taxon>
        <taxon>Planctomycetaceae</taxon>
        <taxon>Crateriforma</taxon>
    </lineage>
</organism>
<reference evidence="1 2" key="1">
    <citation type="submission" date="2019-02" db="EMBL/GenBank/DDBJ databases">
        <title>Deep-cultivation of Planctomycetes and their phenomic and genomic characterization uncovers novel biology.</title>
        <authorList>
            <person name="Wiegand S."/>
            <person name="Jogler M."/>
            <person name="Boedeker C."/>
            <person name="Pinto D."/>
            <person name="Vollmers J."/>
            <person name="Rivas-Marin E."/>
            <person name="Kohn T."/>
            <person name="Peeters S.H."/>
            <person name="Heuer A."/>
            <person name="Rast P."/>
            <person name="Oberbeckmann S."/>
            <person name="Bunk B."/>
            <person name="Jeske O."/>
            <person name="Meyerdierks A."/>
            <person name="Storesund J.E."/>
            <person name="Kallscheuer N."/>
            <person name="Luecker S."/>
            <person name="Lage O.M."/>
            <person name="Pohl T."/>
            <person name="Merkel B.J."/>
            <person name="Hornburger P."/>
            <person name="Mueller R.-W."/>
            <person name="Bruemmer F."/>
            <person name="Labrenz M."/>
            <person name="Spormann A.M."/>
            <person name="Op Den Camp H."/>
            <person name="Overmann J."/>
            <person name="Amann R."/>
            <person name="Jetten M.S.M."/>
            <person name="Mascher T."/>
            <person name="Medema M.H."/>
            <person name="Devos D.P."/>
            <person name="Kaster A.-K."/>
            <person name="Ovreas L."/>
            <person name="Rohde M."/>
            <person name="Galperin M.Y."/>
            <person name="Jogler C."/>
        </authorList>
    </citation>
    <scope>NUCLEOTIDE SEQUENCE [LARGE SCALE GENOMIC DNA]</scope>
    <source>
        <strain evidence="1 2">Pan14r</strain>
    </source>
</reference>
<dbReference type="OrthoDB" id="6284213at2"/>
<keyword evidence="1" id="KW-0808">Transferase</keyword>
<comment type="caution">
    <text evidence="1">The sequence shown here is derived from an EMBL/GenBank/DDBJ whole genome shotgun (WGS) entry which is preliminary data.</text>
</comment>
<gene>
    <name evidence="1" type="ORF">Pan14r_51500</name>
</gene>
<evidence type="ECO:0000313" key="1">
    <source>
        <dbReference type="EMBL" id="TWT65603.1"/>
    </source>
</evidence>
<dbReference type="InterPro" id="IPR029044">
    <property type="entry name" value="Nucleotide-diphossugar_trans"/>
</dbReference>
<dbReference type="AlphaFoldDB" id="A0A5C5XTE0"/>
<proteinExistence type="predicted"/>
<keyword evidence="2" id="KW-1185">Reference proteome</keyword>
<accession>A0A5C5XTE0</accession>
<sequence length="208" mass="24147">MLPRRCQSLLPVSTHTPGHTANKFRVHHVARMYERTLYLDADVWIRGQCPDLFAMHPRGAVYMHDDTPFLDCVTWLRNEMAAVAMSQQSKKPKPLKRWNTGVVIVDRKDAIVWRAPRKPIPVGHVMEQHHVTVAANDHGIPILRIDTRFNLQWWMKYHFKRLAESADIIHYANAPHDERIESLRRHAQADLGYGFATHRVNSTLREPG</sequence>
<protein>
    <submittedName>
        <fullName evidence="1">Glycosyl transferase family 8</fullName>
    </submittedName>
</protein>
<dbReference type="Gene3D" id="3.90.550.10">
    <property type="entry name" value="Spore Coat Polysaccharide Biosynthesis Protein SpsA, Chain A"/>
    <property type="match status" value="1"/>
</dbReference>
<dbReference type="Proteomes" id="UP000317238">
    <property type="component" value="Unassembled WGS sequence"/>
</dbReference>
<dbReference type="GO" id="GO:0016740">
    <property type="term" value="F:transferase activity"/>
    <property type="evidence" value="ECO:0007669"/>
    <property type="project" value="UniProtKB-KW"/>
</dbReference>
<evidence type="ECO:0000313" key="2">
    <source>
        <dbReference type="Proteomes" id="UP000317238"/>
    </source>
</evidence>
<dbReference type="EMBL" id="SJPL01000002">
    <property type="protein sequence ID" value="TWT65603.1"/>
    <property type="molecule type" value="Genomic_DNA"/>
</dbReference>
<dbReference type="SUPFAM" id="SSF53448">
    <property type="entry name" value="Nucleotide-diphospho-sugar transferases"/>
    <property type="match status" value="1"/>
</dbReference>